<dbReference type="SUPFAM" id="SSF52833">
    <property type="entry name" value="Thioredoxin-like"/>
    <property type="match status" value="1"/>
</dbReference>
<evidence type="ECO:0000313" key="3">
    <source>
        <dbReference type="Proteomes" id="UP001479933"/>
    </source>
</evidence>
<sequence>MKSEVNTTVPDTDGVGDQPQSLAKESLDLIGQLGSRATILQISSGFCAPCRATRLLLKRVVDAEPGVHYAEIDLAFHPEQAERLQIVDIPTVFFLSPQGTILSRLVGVPRLAAARALLHKVAPST</sequence>
<dbReference type="InterPro" id="IPR036249">
    <property type="entry name" value="Thioredoxin-like_sf"/>
</dbReference>
<name>A0ABZ2TXA9_9ACTN</name>
<keyword evidence="3" id="KW-1185">Reference proteome</keyword>
<reference evidence="2 3" key="1">
    <citation type="journal article" date="2023" name="Virus Evol.">
        <title>Computational host range prediction-The good, the bad, and the ugly.</title>
        <authorList>
            <person name="Howell A.A."/>
            <person name="Versoza C.J."/>
            <person name="Pfeifer S.P."/>
        </authorList>
    </citation>
    <scope>NUCLEOTIDE SEQUENCE [LARGE SCALE GENOMIC DNA]</scope>
    <source>
        <strain evidence="2 3">1610/1b</strain>
    </source>
</reference>
<dbReference type="Gene3D" id="3.40.30.10">
    <property type="entry name" value="Glutaredoxin"/>
    <property type="match status" value="1"/>
</dbReference>
<dbReference type="Proteomes" id="UP001479933">
    <property type="component" value="Chromosome"/>
</dbReference>
<evidence type="ECO:0000256" key="1">
    <source>
        <dbReference type="SAM" id="MobiDB-lite"/>
    </source>
</evidence>
<feature type="region of interest" description="Disordered" evidence="1">
    <location>
        <begin position="1"/>
        <end position="20"/>
    </location>
</feature>
<dbReference type="RefSeq" id="WP_204700954.1">
    <property type="nucleotide sequence ID" value="NZ_CP136137.1"/>
</dbReference>
<dbReference type="CDD" id="cd02947">
    <property type="entry name" value="TRX_family"/>
    <property type="match status" value="1"/>
</dbReference>
<organism evidence="2 3">
    <name type="scientific">Gordonia hydrophobica</name>
    <dbReference type="NCBI Taxonomy" id="40516"/>
    <lineage>
        <taxon>Bacteria</taxon>
        <taxon>Bacillati</taxon>
        <taxon>Actinomycetota</taxon>
        <taxon>Actinomycetes</taxon>
        <taxon>Mycobacteriales</taxon>
        <taxon>Gordoniaceae</taxon>
        <taxon>Gordonia</taxon>
    </lineage>
</organism>
<protein>
    <submittedName>
        <fullName evidence="2">Thioredoxin family protein</fullName>
    </submittedName>
</protein>
<gene>
    <name evidence="2" type="ORF">RVF87_13435</name>
</gene>
<dbReference type="EMBL" id="CP136137">
    <property type="protein sequence ID" value="WYY06075.1"/>
    <property type="molecule type" value="Genomic_DNA"/>
</dbReference>
<evidence type="ECO:0000313" key="2">
    <source>
        <dbReference type="EMBL" id="WYY06075.1"/>
    </source>
</evidence>
<accession>A0ABZ2TXA9</accession>
<feature type="compositionally biased region" description="Polar residues" evidence="1">
    <location>
        <begin position="1"/>
        <end position="10"/>
    </location>
</feature>
<proteinExistence type="predicted"/>